<dbReference type="GO" id="GO:0003990">
    <property type="term" value="F:acetylcholinesterase activity"/>
    <property type="evidence" value="ECO:0007669"/>
    <property type="project" value="UniProtKB-EC"/>
</dbReference>
<evidence type="ECO:0000256" key="3">
    <source>
        <dbReference type="ARBA" id="ARBA00020419"/>
    </source>
</evidence>
<comment type="similarity">
    <text evidence="1">Belongs to the type-B carboxylesterase/lipase family.</text>
</comment>
<dbReference type="SUPFAM" id="SSF53474">
    <property type="entry name" value="alpha/beta-Hydrolases"/>
    <property type="match status" value="1"/>
</dbReference>
<evidence type="ECO:0000256" key="5">
    <source>
        <dbReference type="ARBA" id="ARBA00022867"/>
    </source>
</evidence>
<feature type="active site" description="Charge relay system" evidence="8">
    <location>
        <position position="472"/>
    </location>
</feature>
<feature type="domain" description="Carboxylesterase type B" evidence="10">
    <location>
        <begin position="33"/>
        <end position="513"/>
    </location>
</feature>
<evidence type="ECO:0000256" key="1">
    <source>
        <dbReference type="ARBA" id="ARBA00005964"/>
    </source>
</evidence>
<dbReference type="PANTHER" id="PTHR11559">
    <property type="entry name" value="CARBOXYLESTERASE"/>
    <property type="match status" value="1"/>
</dbReference>
<dbReference type="InterPro" id="IPR000997">
    <property type="entry name" value="Cholinesterase"/>
</dbReference>
<keyword evidence="4" id="KW-0378">Hydrolase</keyword>
<feature type="chain" id="PRO_5006387350" description="Acetylcholinesterase" evidence="9">
    <location>
        <begin position="21"/>
        <end position="575"/>
    </location>
</feature>
<feature type="signal peptide" evidence="9">
    <location>
        <begin position="1"/>
        <end position="20"/>
    </location>
</feature>
<feature type="active site" description="Acyl-ester intermediate" evidence="8">
    <location>
        <position position="212"/>
    </location>
</feature>
<dbReference type="STRING" id="7260.A0A0Q9X0T3"/>
<name>A0A0Q9X0T3_DROWI</name>
<evidence type="ECO:0000313" key="12">
    <source>
        <dbReference type="Proteomes" id="UP000007798"/>
    </source>
</evidence>
<accession>A0A0Q9X0T3</accession>
<evidence type="ECO:0000313" key="11">
    <source>
        <dbReference type="EMBL" id="KRF98354.1"/>
    </source>
</evidence>
<comment type="catalytic activity">
    <reaction evidence="7">
        <text>acetylcholine + H2O = choline + acetate + H(+)</text>
        <dbReference type="Rhea" id="RHEA:17561"/>
        <dbReference type="ChEBI" id="CHEBI:15354"/>
        <dbReference type="ChEBI" id="CHEBI:15355"/>
        <dbReference type="ChEBI" id="CHEBI:15377"/>
        <dbReference type="ChEBI" id="CHEBI:15378"/>
        <dbReference type="ChEBI" id="CHEBI:30089"/>
        <dbReference type="EC" id="3.1.1.7"/>
    </reaction>
</comment>
<evidence type="ECO:0000259" key="10">
    <source>
        <dbReference type="Pfam" id="PF00135"/>
    </source>
</evidence>
<dbReference type="InterPro" id="IPR019819">
    <property type="entry name" value="Carboxylesterase_B_CS"/>
</dbReference>
<dbReference type="ESTHER" id="drowi-a0a0q9x0t3">
    <property type="family name" value="Juvenile_hormone_esterase"/>
</dbReference>
<dbReference type="Pfam" id="PF00135">
    <property type="entry name" value="COesterase"/>
    <property type="match status" value="1"/>
</dbReference>
<organism evidence="11 12">
    <name type="scientific">Drosophila willistoni</name>
    <name type="common">Fruit fly</name>
    <dbReference type="NCBI Taxonomy" id="7260"/>
    <lineage>
        <taxon>Eukaryota</taxon>
        <taxon>Metazoa</taxon>
        <taxon>Ecdysozoa</taxon>
        <taxon>Arthropoda</taxon>
        <taxon>Hexapoda</taxon>
        <taxon>Insecta</taxon>
        <taxon>Pterygota</taxon>
        <taxon>Neoptera</taxon>
        <taxon>Endopterygota</taxon>
        <taxon>Diptera</taxon>
        <taxon>Brachycera</taxon>
        <taxon>Muscomorpha</taxon>
        <taxon>Ephydroidea</taxon>
        <taxon>Drosophilidae</taxon>
        <taxon>Drosophila</taxon>
        <taxon>Sophophora</taxon>
    </lineage>
</organism>
<gene>
    <name evidence="11" type="primary">Dwil\GK27388</name>
    <name evidence="11" type="ORF">Dwil_GK27388</name>
</gene>
<dbReference type="Proteomes" id="UP000007798">
    <property type="component" value="Unassembled WGS sequence"/>
</dbReference>
<protein>
    <recommendedName>
        <fullName evidence="3">Acetylcholinesterase</fullName>
        <ecNumber evidence="2">3.1.1.7</ecNumber>
    </recommendedName>
</protein>
<dbReference type="KEGG" id="dwi:26529390"/>
<sequence length="575" mass="66021">MLKSHLPLVYLCLYLGFISAERDYDFMTICPRVGCMKGRYMNGFQTSEFEAYMGIPYAQPPLGHLRFKNPVWKPRWRHVLDATKPKPDCLQKNYLLPNPIVYGEEDCLYLNIYRPVLRAGLLPVMVYIHGGGFFSGSASPSIIGPEYIMDTGQVILVTMAYRLGPLGFLSTGDWNMPGNFGLKDQHMVLKWIRNNIESFDGDRTKVTIFGHSAGAVATHMHLLNPNSANLFQRVISMSGTANVPFAITKEPLKQARKMGELCGVPNAKYINTADLASSLREVDASQIVNAGDSFKCWDVDPLTIFRPVVEPPGPDSIIPDTIDKLMKSIYYQRRPWLLGFVPDEGAVRAVNLIENVTLLNQFNSDFACLFEELMEWPERYTEDEKKQKTGVLVTEYFKNDWGIKQSNKQGIMDSISDRGFKHPLYKTVKYYHTIKGGNWFYQYLFKFSYKGPFSYASLYTEANVTGKYGVVHGDELLYLFRSPLLFPDFDKKSTEAKVIDIFVTYIVNFARFGYLVDVPRTNYYCTKELLDQRDDGICDYHEFMNSYIKGFDMKVNYRFPTAKVRLWQELLDEKM</sequence>
<dbReference type="EC" id="3.1.1.7" evidence="2"/>
<feature type="active site" description="Charge relay system" evidence="8">
    <location>
        <position position="344"/>
    </location>
</feature>
<dbReference type="OrthoDB" id="19653at2759"/>
<proteinExistence type="inferred from homology"/>
<keyword evidence="12" id="KW-1185">Reference proteome</keyword>
<dbReference type="AlphaFoldDB" id="A0A0Q9X0T3"/>
<keyword evidence="6" id="KW-0325">Glycoprotein</keyword>
<evidence type="ECO:0000256" key="8">
    <source>
        <dbReference type="PIRSR" id="PIRSR600997-1"/>
    </source>
</evidence>
<reference evidence="11 12" key="1">
    <citation type="journal article" date="2007" name="Nature">
        <title>Evolution of genes and genomes on the Drosophila phylogeny.</title>
        <authorList>
            <consortium name="Drosophila 12 Genomes Consortium"/>
            <person name="Clark A.G."/>
            <person name="Eisen M.B."/>
            <person name="Smith D.R."/>
            <person name="Bergman C.M."/>
            <person name="Oliver B."/>
            <person name="Markow T.A."/>
            <person name="Kaufman T.C."/>
            <person name="Kellis M."/>
            <person name="Gelbart W."/>
            <person name="Iyer V.N."/>
            <person name="Pollard D.A."/>
            <person name="Sackton T.B."/>
            <person name="Larracuente A.M."/>
            <person name="Singh N.D."/>
            <person name="Abad J.P."/>
            <person name="Abt D.N."/>
            <person name="Adryan B."/>
            <person name="Aguade M."/>
            <person name="Akashi H."/>
            <person name="Anderson W.W."/>
            <person name="Aquadro C.F."/>
            <person name="Ardell D.H."/>
            <person name="Arguello R."/>
            <person name="Artieri C.G."/>
            <person name="Barbash D.A."/>
            <person name="Barker D."/>
            <person name="Barsanti P."/>
            <person name="Batterham P."/>
            <person name="Batzoglou S."/>
            <person name="Begun D."/>
            <person name="Bhutkar A."/>
            <person name="Blanco E."/>
            <person name="Bosak S.A."/>
            <person name="Bradley R.K."/>
            <person name="Brand A.D."/>
            <person name="Brent M.R."/>
            <person name="Brooks A.N."/>
            <person name="Brown R.H."/>
            <person name="Butlin R.K."/>
            <person name="Caggese C."/>
            <person name="Calvi B.R."/>
            <person name="Bernardo de Carvalho A."/>
            <person name="Caspi A."/>
            <person name="Castrezana S."/>
            <person name="Celniker S.E."/>
            <person name="Chang J.L."/>
            <person name="Chapple C."/>
            <person name="Chatterji S."/>
            <person name="Chinwalla A."/>
            <person name="Civetta A."/>
            <person name="Clifton S.W."/>
            <person name="Comeron J.M."/>
            <person name="Costello J.C."/>
            <person name="Coyne J.A."/>
            <person name="Daub J."/>
            <person name="David R.G."/>
            <person name="Delcher A.L."/>
            <person name="Delehaunty K."/>
            <person name="Do C.B."/>
            <person name="Ebling H."/>
            <person name="Edwards K."/>
            <person name="Eickbush T."/>
            <person name="Evans J.D."/>
            <person name="Filipski A."/>
            <person name="Findeiss S."/>
            <person name="Freyhult E."/>
            <person name="Fulton L."/>
            <person name="Fulton R."/>
            <person name="Garcia A.C."/>
            <person name="Gardiner A."/>
            <person name="Garfield D.A."/>
            <person name="Garvin B.E."/>
            <person name="Gibson G."/>
            <person name="Gilbert D."/>
            <person name="Gnerre S."/>
            <person name="Godfrey J."/>
            <person name="Good R."/>
            <person name="Gotea V."/>
            <person name="Gravely B."/>
            <person name="Greenberg A.J."/>
            <person name="Griffiths-Jones S."/>
            <person name="Gross S."/>
            <person name="Guigo R."/>
            <person name="Gustafson E.A."/>
            <person name="Haerty W."/>
            <person name="Hahn M.W."/>
            <person name="Halligan D.L."/>
            <person name="Halpern A.L."/>
            <person name="Halter G.M."/>
            <person name="Han M.V."/>
            <person name="Heger A."/>
            <person name="Hillier L."/>
            <person name="Hinrichs A.S."/>
            <person name="Holmes I."/>
            <person name="Hoskins R.A."/>
            <person name="Hubisz M.J."/>
            <person name="Hultmark D."/>
            <person name="Huntley M.A."/>
            <person name="Jaffe D.B."/>
            <person name="Jagadeeshan S."/>
            <person name="Jeck W.R."/>
            <person name="Johnson J."/>
            <person name="Jones C.D."/>
            <person name="Jordan W.C."/>
            <person name="Karpen G.H."/>
            <person name="Kataoka E."/>
            <person name="Keightley P.D."/>
            <person name="Kheradpour P."/>
            <person name="Kirkness E.F."/>
            <person name="Koerich L.B."/>
            <person name="Kristiansen K."/>
            <person name="Kudrna D."/>
            <person name="Kulathinal R.J."/>
            <person name="Kumar S."/>
            <person name="Kwok R."/>
            <person name="Lander E."/>
            <person name="Langley C.H."/>
            <person name="Lapoint R."/>
            <person name="Lazzaro B.P."/>
            <person name="Lee S.J."/>
            <person name="Levesque L."/>
            <person name="Li R."/>
            <person name="Lin C.F."/>
            <person name="Lin M.F."/>
            <person name="Lindblad-Toh K."/>
            <person name="Llopart A."/>
            <person name="Long M."/>
            <person name="Low L."/>
            <person name="Lozovsky E."/>
            <person name="Lu J."/>
            <person name="Luo M."/>
            <person name="Machado C.A."/>
            <person name="Makalowski W."/>
            <person name="Marzo M."/>
            <person name="Matsuda M."/>
            <person name="Matzkin L."/>
            <person name="McAllister B."/>
            <person name="McBride C.S."/>
            <person name="McKernan B."/>
            <person name="McKernan K."/>
            <person name="Mendez-Lago M."/>
            <person name="Minx P."/>
            <person name="Mollenhauer M.U."/>
            <person name="Montooth K."/>
            <person name="Mount S.M."/>
            <person name="Mu X."/>
            <person name="Myers E."/>
            <person name="Negre B."/>
            <person name="Newfeld S."/>
            <person name="Nielsen R."/>
            <person name="Noor M.A."/>
            <person name="O'Grady P."/>
            <person name="Pachter L."/>
            <person name="Papaceit M."/>
            <person name="Parisi M.J."/>
            <person name="Parisi M."/>
            <person name="Parts L."/>
            <person name="Pedersen J.S."/>
            <person name="Pesole G."/>
            <person name="Phillippy A.M."/>
            <person name="Ponting C.P."/>
            <person name="Pop M."/>
            <person name="Porcelli D."/>
            <person name="Powell J.R."/>
            <person name="Prohaska S."/>
            <person name="Pruitt K."/>
            <person name="Puig M."/>
            <person name="Quesneville H."/>
            <person name="Ram K.R."/>
            <person name="Rand D."/>
            <person name="Rasmussen M.D."/>
            <person name="Reed L.K."/>
            <person name="Reenan R."/>
            <person name="Reily A."/>
            <person name="Remington K.A."/>
            <person name="Rieger T.T."/>
            <person name="Ritchie M.G."/>
            <person name="Robin C."/>
            <person name="Rogers Y.H."/>
            <person name="Rohde C."/>
            <person name="Rozas J."/>
            <person name="Rubenfield M.J."/>
            <person name="Ruiz A."/>
            <person name="Russo S."/>
            <person name="Salzberg S.L."/>
            <person name="Sanchez-Gracia A."/>
            <person name="Saranga D.J."/>
            <person name="Sato H."/>
            <person name="Schaeffer S.W."/>
            <person name="Schatz M.C."/>
            <person name="Schlenke T."/>
            <person name="Schwartz R."/>
            <person name="Segarra C."/>
            <person name="Singh R.S."/>
            <person name="Sirot L."/>
            <person name="Sirota M."/>
            <person name="Sisneros N.B."/>
            <person name="Smith C.D."/>
            <person name="Smith T.F."/>
            <person name="Spieth J."/>
            <person name="Stage D.E."/>
            <person name="Stark A."/>
            <person name="Stephan W."/>
            <person name="Strausberg R.L."/>
            <person name="Strempel S."/>
            <person name="Sturgill D."/>
            <person name="Sutton G."/>
            <person name="Sutton G.G."/>
            <person name="Tao W."/>
            <person name="Teichmann S."/>
            <person name="Tobari Y.N."/>
            <person name="Tomimura Y."/>
            <person name="Tsolas J.M."/>
            <person name="Valente V.L."/>
            <person name="Venter E."/>
            <person name="Venter J.C."/>
            <person name="Vicario S."/>
            <person name="Vieira F.G."/>
            <person name="Vilella A.J."/>
            <person name="Villasante A."/>
            <person name="Walenz B."/>
            <person name="Wang J."/>
            <person name="Wasserman M."/>
            <person name="Watts T."/>
            <person name="Wilson D."/>
            <person name="Wilson R.K."/>
            <person name="Wing R.A."/>
            <person name="Wolfner M.F."/>
            <person name="Wong A."/>
            <person name="Wong G.K."/>
            <person name="Wu C.I."/>
            <person name="Wu G."/>
            <person name="Yamamoto D."/>
            <person name="Yang H.P."/>
            <person name="Yang S.P."/>
            <person name="Yorke J.A."/>
            <person name="Yoshida K."/>
            <person name="Zdobnov E."/>
            <person name="Zhang P."/>
            <person name="Zhang Y."/>
            <person name="Zimin A.V."/>
            <person name="Baldwin J."/>
            <person name="Abdouelleil A."/>
            <person name="Abdulkadir J."/>
            <person name="Abebe A."/>
            <person name="Abera B."/>
            <person name="Abreu J."/>
            <person name="Acer S.C."/>
            <person name="Aftuck L."/>
            <person name="Alexander A."/>
            <person name="An P."/>
            <person name="Anderson E."/>
            <person name="Anderson S."/>
            <person name="Arachi H."/>
            <person name="Azer M."/>
            <person name="Bachantsang P."/>
            <person name="Barry A."/>
            <person name="Bayul T."/>
            <person name="Berlin A."/>
            <person name="Bessette D."/>
            <person name="Bloom T."/>
            <person name="Blye J."/>
            <person name="Boguslavskiy L."/>
            <person name="Bonnet C."/>
            <person name="Boukhgalter B."/>
            <person name="Bourzgui I."/>
            <person name="Brown A."/>
            <person name="Cahill P."/>
            <person name="Channer S."/>
            <person name="Cheshatsang Y."/>
            <person name="Chuda L."/>
            <person name="Citroen M."/>
            <person name="Collymore A."/>
            <person name="Cooke P."/>
            <person name="Costello M."/>
            <person name="D'Aco K."/>
            <person name="Daza R."/>
            <person name="De Haan G."/>
            <person name="DeGray S."/>
            <person name="DeMaso C."/>
            <person name="Dhargay N."/>
            <person name="Dooley K."/>
            <person name="Dooley E."/>
            <person name="Doricent M."/>
            <person name="Dorje P."/>
            <person name="Dorjee K."/>
            <person name="Dupes A."/>
            <person name="Elong R."/>
            <person name="Falk J."/>
            <person name="Farina A."/>
            <person name="Faro S."/>
            <person name="Ferguson D."/>
            <person name="Fisher S."/>
            <person name="Foley C.D."/>
            <person name="Franke A."/>
            <person name="Friedrich D."/>
            <person name="Gadbois L."/>
            <person name="Gearin G."/>
            <person name="Gearin C.R."/>
            <person name="Giannoukos G."/>
            <person name="Goode T."/>
            <person name="Graham J."/>
            <person name="Grandbois E."/>
            <person name="Grewal S."/>
            <person name="Gyaltsen K."/>
            <person name="Hafez N."/>
            <person name="Hagos B."/>
            <person name="Hall J."/>
            <person name="Henson C."/>
            <person name="Hollinger A."/>
            <person name="Honan T."/>
            <person name="Huard M.D."/>
            <person name="Hughes L."/>
            <person name="Hurhula B."/>
            <person name="Husby M.E."/>
            <person name="Kamat A."/>
            <person name="Kanga B."/>
            <person name="Kashin S."/>
            <person name="Khazanovich D."/>
            <person name="Kisner P."/>
            <person name="Lance K."/>
            <person name="Lara M."/>
            <person name="Lee W."/>
            <person name="Lennon N."/>
            <person name="Letendre F."/>
            <person name="LeVine R."/>
            <person name="Lipovsky A."/>
            <person name="Liu X."/>
            <person name="Liu J."/>
            <person name="Liu S."/>
            <person name="Lokyitsang T."/>
            <person name="Lokyitsang Y."/>
            <person name="Lubonja R."/>
            <person name="Lui A."/>
            <person name="MacDonald P."/>
            <person name="Magnisalis V."/>
            <person name="Maru K."/>
            <person name="Matthews C."/>
            <person name="McCusker W."/>
            <person name="McDonough S."/>
            <person name="Mehta T."/>
            <person name="Meldrim J."/>
            <person name="Meneus L."/>
            <person name="Mihai O."/>
            <person name="Mihalev A."/>
            <person name="Mihova T."/>
            <person name="Mittelman R."/>
            <person name="Mlenga V."/>
            <person name="Montmayeur A."/>
            <person name="Mulrain L."/>
            <person name="Navidi A."/>
            <person name="Naylor J."/>
            <person name="Negash T."/>
            <person name="Nguyen T."/>
            <person name="Nguyen N."/>
            <person name="Nicol R."/>
            <person name="Norbu C."/>
            <person name="Norbu N."/>
            <person name="Novod N."/>
            <person name="O'Neill B."/>
            <person name="Osman S."/>
            <person name="Markiewicz E."/>
            <person name="Oyono O.L."/>
            <person name="Patti C."/>
            <person name="Phunkhang P."/>
            <person name="Pierre F."/>
            <person name="Priest M."/>
            <person name="Raghuraman S."/>
            <person name="Rege F."/>
            <person name="Reyes R."/>
            <person name="Rise C."/>
            <person name="Rogov P."/>
            <person name="Ross K."/>
            <person name="Ryan E."/>
            <person name="Settipalli S."/>
            <person name="Shea T."/>
            <person name="Sherpa N."/>
            <person name="Shi L."/>
            <person name="Shih D."/>
            <person name="Sparrow T."/>
            <person name="Spaulding J."/>
            <person name="Stalker J."/>
            <person name="Stange-Thomann N."/>
            <person name="Stavropoulos S."/>
            <person name="Stone C."/>
            <person name="Strader C."/>
            <person name="Tesfaye S."/>
            <person name="Thomson T."/>
            <person name="Thoulutsang Y."/>
            <person name="Thoulutsang D."/>
            <person name="Topham K."/>
            <person name="Topping I."/>
            <person name="Tsamla T."/>
            <person name="Vassiliev H."/>
            <person name="Vo A."/>
            <person name="Wangchuk T."/>
            <person name="Wangdi T."/>
            <person name="Weiand M."/>
            <person name="Wilkinson J."/>
            <person name="Wilson A."/>
            <person name="Yadav S."/>
            <person name="Young G."/>
            <person name="Yu Q."/>
            <person name="Zembek L."/>
            <person name="Zhong D."/>
            <person name="Zimmer A."/>
            <person name="Zwirko Z."/>
            <person name="Jaffe D.B."/>
            <person name="Alvarez P."/>
            <person name="Brockman W."/>
            <person name="Butler J."/>
            <person name="Chin C."/>
            <person name="Gnerre S."/>
            <person name="Grabherr M."/>
            <person name="Kleber M."/>
            <person name="Mauceli E."/>
            <person name="MacCallum I."/>
        </authorList>
    </citation>
    <scope>NUCLEOTIDE SEQUENCE [LARGE SCALE GENOMIC DNA]</scope>
    <source>
        <strain evidence="12">Tucson 14030-0811.24</strain>
    </source>
</reference>
<dbReference type="PRINTS" id="PR00878">
    <property type="entry name" value="CHOLNESTRASE"/>
</dbReference>
<dbReference type="PROSITE" id="PS00941">
    <property type="entry name" value="CARBOXYLESTERASE_B_2"/>
    <property type="match status" value="1"/>
</dbReference>
<dbReference type="EMBL" id="CH963857">
    <property type="protein sequence ID" value="KRF98354.1"/>
    <property type="molecule type" value="Genomic_DNA"/>
</dbReference>
<evidence type="ECO:0000256" key="6">
    <source>
        <dbReference type="ARBA" id="ARBA00023180"/>
    </source>
</evidence>
<dbReference type="Gene3D" id="3.40.50.1820">
    <property type="entry name" value="alpha/beta hydrolase"/>
    <property type="match status" value="1"/>
</dbReference>
<dbReference type="InterPro" id="IPR029058">
    <property type="entry name" value="AB_hydrolase_fold"/>
</dbReference>
<evidence type="ECO:0000256" key="4">
    <source>
        <dbReference type="ARBA" id="ARBA00022801"/>
    </source>
</evidence>
<evidence type="ECO:0000256" key="7">
    <source>
        <dbReference type="ARBA" id="ARBA00048484"/>
    </source>
</evidence>
<evidence type="ECO:0000256" key="2">
    <source>
        <dbReference type="ARBA" id="ARBA00013276"/>
    </source>
</evidence>
<dbReference type="InterPro" id="IPR002018">
    <property type="entry name" value="CarbesteraseB"/>
</dbReference>
<evidence type="ECO:0000256" key="9">
    <source>
        <dbReference type="SAM" id="SignalP"/>
    </source>
</evidence>
<dbReference type="InParanoid" id="A0A0Q9X0T3"/>
<keyword evidence="5" id="KW-0531">Neurotransmitter degradation</keyword>
<dbReference type="InterPro" id="IPR050309">
    <property type="entry name" value="Type-B_Carboxylest/Lipase"/>
</dbReference>
<dbReference type="SMR" id="A0A0Q9X0T3"/>
<keyword evidence="9" id="KW-0732">Signal</keyword>